<dbReference type="GO" id="GO:0008360">
    <property type="term" value="P:regulation of cell shape"/>
    <property type="evidence" value="ECO:0007669"/>
    <property type="project" value="UniProtKB-KW"/>
</dbReference>
<dbReference type="PANTHER" id="PTHR43692:SF1">
    <property type="entry name" value="UDP-N-ACETYLMURAMOYLALANINE--D-GLUTAMATE LIGASE"/>
    <property type="match status" value="1"/>
</dbReference>
<dbReference type="Gene3D" id="3.90.190.20">
    <property type="entry name" value="Mur ligase, C-terminal domain"/>
    <property type="match status" value="1"/>
</dbReference>
<dbReference type="GO" id="GO:0005524">
    <property type="term" value="F:ATP binding"/>
    <property type="evidence" value="ECO:0007669"/>
    <property type="project" value="UniProtKB-UniRule"/>
</dbReference>
<keyword evidence="10" id="KW-0132">Cell division</keyword>
<evidence type="ECO:0000256" key="8">
    <source>
        <dbReference type="ARBA" id="ARBA00022984"/>
    </source>
</evidence>
<evidence type="ECO:0000256" key="7">
    <source>
        <dbReference type="ARBA" id="ARBA00022960"/>
    </source>
</evidence>
<comment type="pathway">
    <text evidence="2 10">Cell wall biogenesis; peptidoglycan biosynthesis.</text>
</comment>
<protein>
    <recommendedName>
        <fullName evidence="10">UDP-N-acetylmuramoylalanine--D-glutamate ligase</fullName>
        <ecNumber evidence="10">6.3.2.9</ecNumber>
    </recommendedName>
    <alternativeName>
        <fullName evidence="10">D-glutamic acid-adding enzyme</fullName>
    </alternativeName>
    <alternativeName>
        <fullName evidence="10">UDP-N-acetylmuramoyl-L-alanyl-D-glutamate synthetase</fullName>
    </alternativeName>
</protein>
<comment type="catalytic activity">
    <reaction evidence="10">
        <text>UDP-N-acetyl-alpha-D-muramoyl-L-alanine + D-glutamate + ATP = UDP-N-acetyl-alpha-D-muramoyl-L-alanyl-D-glutamate + ADP + phosphate + H(+)</text>
        <dbReference type="Rhea" id="RHEA:16429"/>
        <dbReference type="ChEBI" id="CHEBI:15378"/>
        <dbReference type="ChEBI" id="CHEBI:29986"/>
        <dbReference type="ChEBI" id="CHEBI:30616"/>
        <dbReference type="ChEBI" id="CHEBI:43474"/>
        <dbReference type="ChEBI" id="CHEBI:83898"/>
        <dbReference type="ChEBI" id="CHEBI:83900"/>
        <dbReference type="ChEBI" id="CHEBI:456216"/>
        <dbReference type="EC" id="6.3.2.9"/>
    </reaction>
</comment>
<dbReference type="GO" id="GO:0071555">
    <property type="term" value="P:cell wall organization"/>
    <property type="evidence" value="ECO:0007669"/>
    <property type="project" value="UniProtKB-KW"/>
</dbReference>
<evidence type="ECO:0000256" key="5">
    <source>
        <dbReference type="ARBA" id="ARBA00022741"/>
    </source>
</evidence>
<dbReference type="InterPro" id="IPR005762">
    <property type="entry name" value="MurD"/>
</dbReference>
<dbReference type="GO" id="GO:0051301">
    <property type="term" value="P:cell division"/>
    <property type="evidence" value="ECO:0007669"/>
    <property type="project" value="UniProtKB-KW"/>
</dbReference>
<gene>
    <name evidence="10 12" type="primary">murD</name>
    <name evidence="12" type="ORF">PATL70BA_0973</name>
</gene>
<dbReference type="RefSeq" id="WP_125136283.1">
    <property type="nucleotide sequence ID" value="NZ_LR130778.1"/>
</dbReference>
<evidence type="ECO:0000313" key="12">
    <source>
        <dbReference type="EMBL" id="VDN46849.1"/>
    </source>
</evidence>
<evidence type="ECO:0000256" key="10">
    <source>
        <dbReference type="HAMAP-Rule" id="MF_00639"/>
    </source>
</evidence>
<keyword evidence="13" id="KW-1185">Reference proteome</keyword>
<dbReference type="GO" id="GO:0009252">
    <property type="term" value="P:peptidoglycan biosynthetic process"/>
    <property type="evidence" value="ECO:0007669"/>
    <property type="project" value="UniProtKB-UniRule"/>
</dbReference>
<proteinExistence type="inferred from homology"/>
<accession>A0A3P7S244</accession>
<dbReference type="InterPro" id="IPR036615">
    <property type="entry name" value="Mur_ligase_C_dom_sf"/>
</dbReference>
<dbReference type="EMBL" id="LR130778">
    <property type="protein sequence ID" value="VDN46849.1"/>
    <property type="molecule type" value="Genomic_DNA"/>
</dbReference>
<dbReference type="OrthoDB" id="9809796at2"/>
<keyword evidence="9 10" id="KW-0961">Cell wall biogenesis/degradation</keyword>
<name>A0A3P7S244_9FIRM</name>
<dbReference type="PANTHER" id="PTHR43692">
    <property type="entry name" value="UDP-N-ACETYLMURAMOYLALANINE--D-GLUTAMATE LIGASE"/>
    <property type="match status" value="1"/>
</dbReference>
<dbReference type="Gene3D" id="3.40.1190.10">
    <property type="entry name" value="Mur-like, catalytic domain"/>
    <property type="match status" value="1"/>
</dbReference>
<dbReference type="AlphaFoldDB" id="A0A3P7S244"/>
<dbReference type="InterPro" id="IPR013221">
    <property type="entry name" value="Mur_ligase_cen"/>
</dbReference>
<dbReference type="SUPFAM" id="SSF53244">
    <property type="entry name" value="MurD-like peptide ligases, peptide-binding domain"/>
    <property type="match status" value="1"/>
</dbReference>
<evidence type="ECO:0000259" key="11">
    <source>
        <dbReference type="Pfam" id="PF08245"/>
    </source>
</evidence>
<feature type="domain" description="Mur ligase central" evidence="11">
    <location>
        <begin position="116"/>
        <end position="291"/>
    </location>
</feature>
<comment type="similarity">
    <text evidence="10">Belongs to the MurCDEF family.</text>
</comment>
<dbReference type="Pfam" id="PF08245">
    <property type="entry name" value="Mur_ligase_M"/>
    <property type="match status" value="1"/>
</dbReference>
<comment type="function">
    <text evidence="10">Cell wall formation. Catalyzes the addition of glutamate to the nucleotide precursor UDP-N-acetylmuramoyl-L-alanine (UMA).</text>
</comment>
<keyword evidence="10" id="KW-0131">Cell cycle</keyword>
<dbReference type="UniPathway" id="UPA00219"/>
<evidence type="ECO:0000256" key="3">
    <source>
        <dbReference type="ARBA" id="ARBA00022490"/>
    </source>
</evidence>
<reference evidence="12 13" key="1">
    <citation type="submission" date="2018-09" db="EMBL/GenBank/DDBJ databases">
        <authorList>
            <person name="Postec A."/>
        </authorList>
    </citation>
    <scope>NUCLEOTIDE SEQUENCE [LARGE SCALE GENOMIC DNA]</scope>
    <source>
        <strain evidence="12">70B-A</strain>
    </source>
</reference>
<dbReference type="InterPro" id="IPR036565">
    <property type="entry name" value="Mur-like_cat_sf"/>
</dbReference>
<evidence type="ECO:0000256" key="2">
    <source>
        <dbReference type="ARBA" id="ARBA00004752"/>
    </source>
</evidence>
<comment type="subcellular location">
    <subcellularLocation>
        <location evidence="1 10">Cytoplasm</location>
    </subcellularLocation>
</comment>
<keyword evidence="6 10" id="KW-0067">ATP-binding</keyword>
<evidence type="ECO:0000256" key="1">
    <source>
        <dbReference type="ARBA" id="ARBA00004496"/>
    </source>
</evidence>
<organism evidence="12 13">
    <name type="scientific">Petrocella atlantisensis</name>
    <dbReference type="NCBI Taxonomy" id="2173034"/>
    <lineage>
        <taxon>Bacteria</taxon>
        <taxon>Bacillati</taxon>
        <taxon>Bacillota</taxon>
        <taxon>Clostridia</taxon>
        <taxon>Lachnospirales</taxon>
        <taxon>Vallitaleaceae</taxon>
        <taxon>Petrocella</taxon>
    </lineage>
</organism>
<keyword evidence="7 10" id="KW-0133">Cell shape</keyword>
<dbReference type="Gene3D" id="3.40.50.720">
    <property type="entry name" value="NAD(P)-binding Rossmann-like Domain"/>
    <property type="match status" value="1"/>
</dbReference>
<dbReference type="Proteomes" id="UP000279029">
    <property type="component" value="Chromosome"/>
</dbReference>
<dbReference type="EC" id="6.3.2.9" evidence="10"/>
<evidence type="ECO:0000313" key="13">
    <source>
        <dbReference type="Proteomes" id="UP000279029"/>
    </source>
</evidence>
<dbReference type="SUPFAM" id="SSF53623">
    <property type="entry name" value="MurD-like peptide ligases, catalytic domain"/>
    <property type="match status" value="1"/>
</dbReference>
<evidence type="ECO:0000256" key="9">
    <source>
        <dbReference type="ARBA" id="ARBA00023316"/>
    </source>
</evidence>
<evidence type="ECO:0000256" key="4">
    <source>
        <dbReference type="ARBA" id="ARBA00022598"/>
    </source>
</evidence>
<keyword evidence="8 10" id="KW-0573">Peptidoglycan synthesis</keyword>
<dbReference type="GO" id="GO:0008764">
    <property type="term" value="F:UDP-N-acetylmuramoylalanine-D-glutamate ligase activity"/>
    <property type="evidence" value="ECO:0007669"/>
    <property type="project" value="UniProtKB-UniRule"/>
</dbReference>
<keyword evidence="3 10" id="KW-0963">Cytoplasm</keyword>
<dbReference type="HAMAP" id="MF_00639">
    <property type="entry name" value="MurD"/>
    <property type="match status" value="1"/>
</dbReference>
<dbReference type="KEGG" id="cbar:PATL70BA_0973"/>
<keyword evidence="4 10" id="KW-0436">Ligase</keyword>
<evidence type="ECO:0000256" key="6">
    <source>
        <dbReference type="ARBA" id="ARBA00022840"/>
    </source>
</evidence>
<sequence length="453" mass="51348">MIDYWKSQFDNKKIVILGFGQEGMSTYRFIRSVSDKCLIQVMDQNIDKPDDLLIDIDISTYFYPKKRYLEFDQDVDMVFKSPGIPLMHLKGFIEPNKITSQSNEFIKVYKDHMVGITGTKGKSTVSTLIYELLKTEGLDVELIGNIGKPPFDYIPQKDPSTFFVYELSSHQLETVSVSPKYGIVLNIFQEHLDHYASYDHYAEAKMNIGRYQSEEDTLIYSALDKEIPKRLSGHKGKLIPITKDDSVKRGLIVTPSGIDLVGDFDTLHLDQSLKRHIMGDHNLINIGVAVYITLLLGYNQSEKREKVIETFPGLPHRLAFVANVNGVDFYNDSISTIPQATIAAINALQKVDSVIIGGMDRGVDYGCLVDYINDHKSLKVILLPTTGHHLYNRLEHQERLFLAKDMEEAVITGKRITVRDSICLLSPAAASYGVYKNFESRGRHFESFVKDSL</sequence>
<dbReference type="GO" id="GO:0005737">
    <property type="term" value="C:cytoplasm"/>
    <property type="evidence" value="ECO:0007669"/>
    <property type="project" value="UniProtKB-SubCell"/>
</dbReference>
<keyword evidence="5 10" id="KW-0547">Nucleotide-binding</keyword>
<feature type="binding site" evidence="10">
    <location>
        <begin position="118"/>
        <end position="124"/>
    </location>
    <ligand>
        <name>ATP</name>
        <dbReference type="ChEBI" id="CHEBI:30616"/>
    </ligand>
</feature>
<dbReference type="NCBIfam" id="TIGR01087">
    <property type="entry name" value="murD"/>
    <property type="match status" value="1"/>
</dbReference>